<dbReference type="InterPro" id="IPR029787">
    <property type="entry name" value="Nucleotide_cyclase"/>
</dbReference>
<feature type="domain" description="GGDEF" evidence="2">
    <location>
        <begin position="189"/>
        <end position="323"/>
    </location>
</feature>
<sequence>MSEVIQDTAVLDKLCPMHLLLSATGVIGHAGPTIQKLRPQSPLVGRRFFDTVAVKRPRGIHGMEDLRRATGVKLHLALRDAPRTELKGLLVPLGDGRTVVNLSFGISIFDGVQDYALTNADFAATDMAIEMLYLMEAKSAAMEASRRLNLRLQEARIAAEEQAFTDILTGLKNRRALNAVLERLITAGESFAVMHIDLDYFKAVNDSLGHAAGDHVLQTVARIMVQETRSSDMVVRLGGDEFTVVLPDVRNESMLKRIGQRIIDQLEEPIQFNGKACKVSASIGTVWIQRGDRQSREVVLANADAALYASKHAGRARHTFYSPALRRPANLDPPTSGEQGACGS</sequence>
<dbReference type="InterPro" id="IPR043128">
    <property type="entry name" value="Rev_trsase/Diguanyl_cyclase"/>
</dbReference>
<comment type="caution">
    <text evidence="3">The sequence shown here is derived from an EMBL/GenBank/DDBJ whole genome shotgun (WGS) entry which is preliminary data.</text>
</comment>
<dbReference type="SMART" id="SM00267">
    <property type="entry name" value="GGDEF"/>
    <property type="match status" value="1"/>
</dbReference>
<proteinExistence type="predicted"/>
<dbReference type="Gene3D" id="3.30.70.270">
    <property type="match status" value="1"/>
</dbReference>
<dbReference type="EMBL" id="ABID01000002">
    <property type="protein sequence ID" value="EDQ05199.1"/>
    <property type="molecule type" value="Genomic_DNA"/>
</dbReference>
<protein>
    <submittedName>
        <fullName evidence="3">Diguanylate cyclase, putative</fullName>
    </submittedName>
</protein>
<reference evidence="3 4" key="1">
    <citation type="submission" date="2007-11" db="EMBL/GenBank/DDBJ databases">
        <authorList>
            <person name="Wagner-Dobler I."/>
            <person name="Ferriera S."/>
            <person name="Johnson J."/>
            <person name="Kravitz S."/>
            <person name="Beeson K."/>
            <person name="Sutton G."/>
            <person name="Rogers Y.-H."/>
            <person name="Friedman R."/>
            <person name="Frazier M."/>
            <person name="Venter J.C."/>
        </authorList>
    </citation>
    <scope>NUCLEOTIDE SEQUENCE [LARGE SCALE GENOMIC DNA]</scope>
    <source>
        <strain evidence="3 4">HEL-45</strain>
    </source>
</reference>
<evidence type="ECO:0000259" key="2">
    <source>
        <dbReference type="PROSITE" id="PS50887"/>
    </source>
</evidence>
<evidence type="ECO:0000256" key="1">
    <source>
        <dbReference type="SAM" id="MobiDB-lite"/>
    </source>
</evidence>
<dbReference type="SUPFAM" id="SSF55073">
    <property type="entry name" value="Nucleotide cyclase"/>
    <property type="match status" value="1"/>
</dbReference>
<name>A0ABP2DAA7_9RHOB</name>
<dbReference type="Proteomes" id="UP000003257">
    <property type="component" value="Unassembled WGS sequence"/>
</dbReference>
<accession>A0ABP2DAA7</accession>
<organism evidence="3 4">
    <name type="scientific">Sulfitobacter indolifex HEL-45</name>
    <dbReference type="NCBI Taxonomy" id="391624"/>
    <lineage>
        <taxon>Bacteria</taxon>
        <taxon>Pseudomonadati</taxon>
        <taxon>Pseudomonadota</taxon>
        <taxon>Alphaproteobacteria</taxon>
        <taxon>Rhodobacterales</taxon>
        <taxon>Roseobacteraceae</taxon>
        <taxon>Sulfitobacter</taxon>
    </lineage>
</organism>
<dbReference type="RefSeq" id="WP_007119337.1">
    <property type="nucleotide sequence ID" value="NZ_ABID01000002.1"/>
</dbReference>
<dbReference type="Gene3D" id="3.30.450.260">
    <property type="entry name" value="Haem NO binding associated domain"/>
    <property type="match status" value="1"/>
</dbReference>
<evidence type="ECO:0000313" key="3">
    <source>
        <dbReference type="EMBL" id="EDQ05199.1"/>
    </source>
</evidence>
<feature type="region of interest" description="Disordered" evidence="1">
    <location>
        <begin position="324"/>
        <end position="344"/>
    </location>
</feature>
<dbReference type="NCBIfam" id="TIGR00254">
    <property type="entry name" value="GGDEF"/>
    <property type="match status" value="1"/>
</dbReference>
<dbReference type="PROSITE" id="PS50887">
    <property type="entry name" value="GGDEF"/>
    <property type="match status" value="1"/>
</dbReference>
<gene>
    <name evidence="3" type="ORF">OIHEL45_10668</name>
</gene>
<evidence type="ECO:0000313" key="4">
    <source>
        <dbReference type="Proteomes" id="UP000003257"/>
    </source>
</evidence>
<keyword evidence="4" id="KW-1185">Reference proteome</keyword>
<dbReference type="InterPro" id="IPR042463">
    <property type="entry name" value="HNOB_dom_associated_sf"/>
</dbReference>
<dbReference type="InterPro" id="IPR052163">
    <property type="entry name" value="DGC-Regulatory_Protein"/>
</dbReference>
<dbReference type="InterPro" id="IPR000160">
    <property type="entry name" value="GGDEF_dom"/>
</dbReference>
<dbReference type="Pfam" id="PF00990">
    <property type="entry name" value="GGDEF"/>
    <property type="match status" value="1"/>
</dbReference>
<dbReference type="CDD" id="cd01949">
    <property type="entry name" value="GGDEF"/>
    <property type="match status" value="1"/>
</dbReference>
<dbReference type="PANTHER" id="PTHR46663">
    <property type="entry name" value="DIGUANYLATE CYCLASE DGCT-RELATED"/>
    <property type="match status" value="1"/>
</dbReference>
<dbReference type="PANTHER" id="PTHR46663:SF4">
    <property type="entry name" value="DIGUANYLATE CYCLASE DGCT-RELATED"/>
    <property type="match status" value="1"/>
</dbReference>